<dbReference type="InterPro" id="IPR044876">
    <property type="entry name" value="HRDC_dom_sf"/>
</dbReference>
<keyword evidence="7" id="KW-0378">Hydrolase</keyword>
<dbReference type="GO" id="GO:0003677">
    <property type="term" value="F:DNA binding"/>
    <property type="evidence" value="ECO:0007669"/>
    <property type="project" value="UniProtKB-KW"/>
</dbReference>
<dbReference type="InterPro" id="IPR001650">
    <property type="entry name" value="Helicase_C-like"/>
</dbReference>
<evidence type="ECO:0000256" key="16">
    <source>
        <dbReference type="NCBIfam" id="TIGR01389"/>
    </source>
</evidence>
<dbReference type="Gene3D" id="3.40.50.300">
    <property type="entry name" value="P-loop containing nucleotide triphosphate hydrolases"/>
    <property type="match status" value="2"/>
</dbReference>
<dbReference type="Pfam" id="PF00570">
    <property type="entry name" value="HRDC"/>
    <property type="match status" value="1"/>
</dbReference>
<dbReference type="GO" id="GO:0006310">
    <property type="term" value="P:DNA recombination"/>
    <property type="evidence" value="ECO:0007669"/>
    <property type="project" value="UniProtKB-UniRule"/>
</dbReference>
<evidence type="ECO:0000256" key="7">
    <source>
        <dbReference type="ARBA" id="ARBA00022801"/>
    </source>
</evidence>
<evidence type="ECO:0000313" key="21">
    <source>
        <dbReference type="Proteomes" id="UP000325797"/>
    </source>
</evidence>
<dbReference type="CDD" id="cd17920">
    <property type="entry name" value="DEXHc_RecQ"/>
    <property type="match status" value="1"/>
</dbReference>
<evidence type="ECO:0000313" key="20">
    <source>
        <dbReference type="EMBL" id="QEX23115.1"/>
    </source>
</evidence>
<keyword evidence="11" id="KW-0238">DNA-binding</keyword>
<keyword evidence="5" id="KW-0547">Nucleotide-binding</keyword>
<dbReference type="InterPro" id="IPR027417">
    <property type="entry name" value="P-loop_NTPase"/>
</dbReference>
<keyword evidence="4" id="KW-0479">Metal-binding</keyword>
<dbReference type="Gene3D" id="1.10.150.80">
    <property type="entry name" value="HRDC domain"/>
    <property type="match status" value="1"/>
</dbReference>
<keyword evidence="14" id="KW-0413">Isomerase</keyword>
<evidence type="ECO:0000256" key="14">
    <source>
        <dbReference type="ARBA" id="ARBA00023235"/>
    </source>
</evidence>
<evidence type="ECO:0000256" key="2">
    <source>
        <dbReference type="ARBA" id="ARBA00001947"/>
    </source>
</evidence>
<evidence type="ECO:0000256" key="1">
    <source>
        <dbReference type="ARBA" id="ARBA00001946"/>
    </source>
</evidence>
<keyword evidence="10" id="KW-0067">ATP-binding</keyword>
<sequence>MIAAPTLSPVHRAALASHLTEVFGFTALRPGQAQAIEALLGGRHVLAVMPTGAGKSLCYQLPALVLGGLTVVVSPLLALMRDQVAALRLNGIAAASINSDQSRDDNIAVWRRVQAGEVRLLYLSPERLMTEAMLSALAKLDLKLVAIDEAHCISQWGPAFRPEYEALSSLRERFPGVPIVGLTATADPATRADIAAKVFAGQVVSVVTGFDRPNLSLAVTLKDGWKKQVLEFVKARAGQSGIVYCLSRKKTEEVAALLQEAGHKALAFHAGMESAVKEQIQDRFMTEPGIVMVATIAFGMGIDKPDIRYVLHTDLPASPEAYYQEIGRAGRDGEPADTMMLYGLDDIRMRRLFIEQEESAPERKRREHKRLDALIAYCEAPECRRRMLLRYFGDESGPCGNCDVCLDPVETREGTAEAGLVLEMVRRTGQKFGAAHIVNLLRGAKNEKTASFGHEALPGFGAGAERGQNEWQGIIRQMVAAGLLDIDIQGYGGLRATPPGLALLKGGGSFRYRPDRLGKASRKERAASRATKGSEDLDAAGAELLQRLKALRLTLAKARHVPAYVIFSDRSLADMAAKRPRDETEFAGVFGVGEAKRREFGKLFLQEISSRRTAS</sequence>
<feature type="domain" description="Helicase C-terminal" evidence="19">
    <location>
        <begin position="225"/>
        <end position="372"/>
    </location>
</feature>
<dbReference type="NCBIfam" id="TIGR01389">
    <property type="entry name" value="recQ"/>
    <property type="match status" value="1"/>
</dbReference>
<evidence type="ECO:0000256" key="9">
    <source>
        <dbReference type="ARBA" id="ARBA00022833"/>
    </source>
</evidence>
<comment type="cofactor">
    <cofactor evidence="2">
        <name>Zn(2+)</name>
        <dbReference type="ChEBI" id="CHEBI:29105"/>
    </cofactor>
</comment>
<dbReference type="GO" id="GO:0030894">
    <property type="term" value="C:replisome"/>
    <property type="evidence" value="ECO:0007669"/>
    <property type="project" value="TreeGrafter"/>
</dbReference>
<evidence type="ECO:0000259" key="18">
    <source>
        <dbReference type="PROSITE" id="PS51192"/>
    </source>
</evidence>
<name>A0A5J6N299_9PROT</name>
<dbReference type="GO" id="GO:0009432">
    <property type="term" value="P:SOS response"/>
    <property type="evidence" value="ECO:0007669"/>
    <property type="project" value="UniProtKB-UniRule"/>
</dbReference>
<dbReference type="SMART" id="SM00341">
    <property type="entry name" value="HRDC"/>
    <property type="match status" value="1"/>
</dbReference>
<dbReference type="PANTHER" id="PTHR13710:SF105">
    <property type="entry name" value="ATP-DEPENDENT DNA HELICASE Q1"/>
    <property type="match status" value="1"/>
</dbReference>
<dbReference type="Pfam" id="PF16124">
    <property type="entry name" value="RecQ_Zn_bind"/>
    <property type="match status" value="1"/>
</dbReference>
<dbReference type="PROSITE" id="PS50967">
    <property type="entry name" value="HRDC"/>
    <property type="match status" value="1"/>
</dbReference>
<evidence type="ECO:0000256" key="15">
    <source>
        <dbReference type="ARBA" id="ARBA00034617"/>
    </source>
</evidence>
<dbReference type="InterPro" id="IPR006293">
    <property type="entry name" value="DNA_helicase_ATP-dep_RecQ_bac"/>
</dbReference>
<dbReference type="InterPro" id="IPR014001">
    <property type="entry name" value="Helicase_ATP-bd"/>
</dbReference>
<dbReference type="GO" id="GO:0009378">
    <property type="term" value="F:four-way junction helicase activity"/>
    <property type="evidence" value="ECO:0007669"/>
    <property type="project" value="TreeGrafter"/>
</dbReference>
<dbReference type="Pfam" id="PF00270">
    <property type="entry name" value="DEAD"/>
    <property type="match status" value="1"/>
</dbReference>
<organism evidence="20 21">
    <name type="scientific">Hypericibacter adhaerens</name>
    <dbReference type="NCBI Taxonomy" id="2602016"/>
    <lineage>
        <taxon>Bacteria</taxon>
        <taxon>Pseudomonadati</taxon>
        <taxon>Pseudomonadota</taxon>
        <taxon>Alphaproteobacteria</taxon>
        <taxon>Rhodospirillales</taxon>
        <taxon>Dongiaceae</taxon>
        <taxon>Hypericibacter</taxon>
    </lineage>
</organism>
<dbReference type="KEGG" id="hadh:FRZ61_30500"/>
<dbReference type="SMART" id="SM00487">
    <property type="entry name" value="DEXDc"/>
    <property type="match status" value="1"/>
</dbReference>
<dbReference type="SUPFAM" id="SSF46785">
    <property type="entry name" value="Winged helix' DNA-binding domain"/>
    <property type="match status" value="1"/>
</dbReference>
<dbReference type="GO" id="GO:0046872">
    <property type="term" value="F:metal ion binding"/>
    <property type="evidence" value="ECO:0007669"/>
    <property type="project" value="UniProtKB-KW"/>
</dbReference>
<keyword evidence="6" id="KW-0227">DNA damage</keyword>
<dbReference type="GO" id="GO:0006260">
    <property type="term" value="P:DNA replication"/>
    <property type="evidence" value="ECO:0007669"/>
    <property type="project" value="InterPro"/>
</dbReference>
<evidence type="ECO:0000256" key="13">
    <source>
        <dbReference type="ARBA" id="ARBA00023204"/>
    </source>
</evidence>
<protein>
    <recommendedName>
        <fullName evidence="16">DNA helicase RecQ</fullName>
        <ecNumber evidence="16">5.6.2.4</ecNumber>
    </recommendedName>
</protein>
<dbReference type="InterPro" id="IPR036388">
    <property type="entry name" value="WH-like_DNA-bd_sf"/>
</dbReference>
<comment type="cofactor">
    <cofactor evidence="1">
        <name>Mg(2+)</name>
        <dbReference type="ChEBI" id="CHEBI:18420"/>
    </cofactor>
</comment>
<proteinExistence type="inferred from homology"/>
<evidence type="ECO:0000256" key="4">
    <source>
        <dbReference type="ARBA" id="ARBA00022723"/>
    </source>
</evidence>
<dbReference type="InterPro" id="IPR018982">
    <property type="entry name" value="RQC_domain"/>
</dbReference>
<dbReference type="SUPFAM" id="SSF52540">
    <property type="entry name" value="P-loop containing nucleoside triphosphate hydrolases"/>
    <property type="match status" value="1"/>
</dbReference>
<evidence type="ECO:0000256" key="6">
    <source>
        <dbReference type="ARBA" id="ARBA00022763"/>
    </source>
</evidence>
<keyword evidence="13" id="KW-0234">DNA repair</keyword>
<dbReference type="InterPro" id="IPR036390">
    <property type="entry name" value="WH_DNA-bd_sf"/>
</dbReference>
<dbReference type="SMART" id="SM00490">
    <property type="entry name" value="HELICc"/>
    <property type="match status" value="1"/>
</dbReference>
<evidence type="ECO:0000256" key="11">
    <source>
        <dbReference type="ARBA" id="ARBA00023125"/>
    </source>
</evidence>
<feature type="domain" description="Helicase ATP-binding" evidence="18">
    <location>
        <begin position="36"/>
        <end position="204"/>
    </location>
</feature>
<dbReference type="InterPro" id="IPR010997">
    <property type="entry name" value="HRDC-like_sf"/>
</dbReference>
<dbReference type="OrthoDB" id="9760034at2"/>
<dbReference type="GO" id="GO:0043138">
    <property type="term" value="F:3'-5' DNA helicase activity"/>
    <property type="evidence" value="ECO:0007669"/>
    <property type="project" value="UniProtKB-EC"/>
</dbReference>
<dbReference type="GO" id="GO:0016787">
    <property type="term" value="F:hydrolase activity"/>
    <property type="evidence" value="ECO:0007669"/>
    <property type="project" value="UniProtKB-KW"/>
</dbReference>
<evidence type="ECO:0000259" key="19">
    <source>
        <dbReference type="PROSITE" id="PS51194"/>
    </source>
</evidence>
<evidence type="ECO:0000256" key="10">
    <source>
        <dbReference type="ARBA" id="ARBA00022840"/>
    </source>
</evidence>
<dbReference type="GO" id="GO:0006281">
    <property type="term" value="P:DNA repair"/>
    <property type="evidence" value="ECO:0007669"/>
    <property type="project" value="UniProtKB-KW"/>
</dbReference>
<keyword evidence="9" id="KW-0862">Zinc</keyword>
<dbReference type="AlphaFoldDB" id="A0A5J6N299"/>
<evidence type="ECO:0000259" key="17">
    <source>
        <dbReference type="PROSITE" id="PS50967"/>
    </source>
</evidence>
<comment type="similarity">
    <text evidence="3">Belongs to the helicase family. RecQ subfamily.</text>
</comment>
<comment type="catalytic activity">
    <reaction evidence="15">
        <text>Couples ATP hydrolysis with the unwinding of duplex DNA by translocating in the 3'-5' direction.</text>
        <dbReference type="EC" id="5.6.2.4"/>
    </reaction>
</comment>
<dbReference type="GO" id="GO:0005524">
    <property type="term" value="F:ATP binding"/>
    <property type="evidence" value="ECO:0007669"/>
    <property type="project" value="UniProtKB-KW"/>
</dbReference>
<evidence type="ECO:0000256" key="8">
    <source>
        <dbReference type="ARBA" id="ARBA00022806"/>
    </source>
</evidence>
<dbReference type="EC" id="5.6.2.4" evidence="16"/>
<dbReference type="Pfam" id="PF09382">
    <property type="entry name" value="RQC"/>
    <property type="match status" value="1"/>
</dbReference>
<dbReference type="GO" id="GO:0005737">
    <property type="term" value="C:cytoplasm"/>
    <property type="evidence" value="ECO:0007669"/>
    <property type="project" value="TreeGrafter"/>
</dbReference>
<feature type="domain" description="HRDC" evidence="17">
    <location>
        <begin position="538"/>
        <end position="615"/>
    </location>
</feature>
<dbReference type="PROSITE" id="PS51192">
    <property type="entry name" value="HELICASE_ATP_BIND_1"/>
    <property type="match status" value="1"/>
</dbReference>
<dbReference type="InterPro" id="IPR002121">
    <property type="entry name" value="HRDC_dom"/>
</dbReference>
<dbReference type="CDD" id="cd18794">
    <property type="entry name" value="SF2_C_RecQ"/>
    <property type="match status" value="1"/>
</dbReference>
<dbReference type="RefSeq" id="WP_151118540.1">
    <property type="nucleotide sequence ID" value="NZ_CP042582.1"/>
</dbReference>
<evidence type="ECO:0000256" key="3">
    <source>
        <dbReference type="ARBA" id="ARBA00005446"/>
    </source>
</evidence>
<dbReference type="SMART" id="SM00956">
    <property type="entry name" value="RQC"/>
    <property type="match status" value="1"/>
</dbReference>
<dbReference type="NCBIfam" id="TIGR00614">
    <property type="entry name" value="recQ_fam"/>
    <property type="match status" value="1"/>
</dbReference>
<evidence type="ECO:0000256" key="5">
    <source>
        <dbReference type="ARBA" id="ARBA00022741"/>
    </source>
</evidence>
<dbReference type="SUPFAM" id="SSF47819">
    <property type="entry name" value="HRDC-like"/>
    <property type="match status" value="1"/>
</dbReference>
<dbReference type="InterPro" id="IPR004589">
    <property type="entry name" value="DNA_helicase_ATP-dep_RecQ"/>
</dbReference>
<dbReference type="Proteomes" id="UP000325797">
    <property type="component" value="Chromosome"/>
</dbReference>
<reference evidence="20 21" key="1">
    <citation type="submission" date="2019-08" db="EMBL/GenBank/DDBJ databases">
        <title>Hyperibacter terrae gen. nov., sp. nov. and Hyperibacter viscosus sp. nov., two new members in the family Rhodospirillaceae isolated from the rhizosphere of Hypericum perforatum.</title>
        <authorList>
            <person name="Noviana Z."/>
        </authorList>
    </citation>
    <scope>NUCLEOTIDE SEQUENCE [LARGE SCALE GENOMIC DNA]</scope>
    <source>
        <strain evidence="20 21">R5959</strain>
    </source>
</reference>
<keyword evidence="21" id="KW-1185">Reference proteome</keyword>
<dbReference type="EMBL" id="CP042582">
    <property type="protein sequence ID" value="QEX23115.1"/>
    <property type="molecule type" value="Genomic_DNA"/>
</dbReference>
<dbReference type="PANTHER" id="PTHR13710">
    <property type="entry name" value="DNA HELICASE RECQ FAMILY MEMBER"/>
    <property type="match status" value="1"/>
</dbReference>
<dbReference type="InterPro" id="IPR032284">
    <property type="entry name" value="RecQ_Zn-bd"/>
</dbReference>
<dbReference type="Gene3D" id="1.10.10.10">
    <property type="entry name" value="Winged helix-like DNA-binding domain superfamily/Winged helix DNA-binding domain"/>
    <property type="match status" value="1"/>
</dbReference>
<dbReference type="PROSITE" id="PS51194">
    <property type="entry name" value="HELICASE_CTER"/>
    <property type="match status" value="1"/>
</dbReference>
<dbReference type="Pfam" id="PF00271">
    <property type="entry name" value="Helicase_C"/>
    <property type="match status" value="1"/>
</dbReference>
<keyword evidence="12" id="KW-0233">DNA recombination</keyword>
<dbReference type="InterPro" id="IPR011545">
    <property type="entry name" value="DEAD/DEAH_box_helicase_dom"/>
</dbReference>
<evidence type="ECO:0000256" key="12">
    <source>
        <dbReference type="ARBA" id="ARBA00023172"/>
    </source>
</evidence>
<accession>A0A5J6N299</accession>
<keyword evidence="8 20" id="KW-0347">Helicase</keyword>
<dbReference type="GO" id="GO:0043590">
    <property type="term" value="C:bacterial nucleoid"/>
    <property type="evidence" value="ECO:0007669"/>
    <property type="project" value="TreeGrafter"/>
</dbReference>
<dbReference type="FunFam" id="3.40.50.300:FF:001389">
    <property type="entry name" value="ATP-dependent DNA helicase RecQ"/>
    <property type="match status" value="1"/>
</dbReference>
<gene>
    <name evidence="20" type="ORF">FRZ61_30500</name>
</gene>